<organism evidence="2 3">
    <name type="scientific">Batillaria attramentaria</name>
    <dbReference type="NCBI Taxonomy" id="370345"/>
    <lineage>
        <taxon>Eukaryota</taxon>
        <taxon>Metazoa</taxon>
        <taxon>Spiralia</taxon>
        <taxon>Lophotrochozoa</taxon>
        <taxon>Mollusca</taxon>
        <taxon>Gastropoda</taxon>
        <taxon>Caenogastropoda</taxon>
        <taxon>Sorbeoconcha</taxon>
        <taxon>Cerithioidea</taxon>
        <taxon>Batillariidae</taxon>
        <taxon>Batillaria</taxon>
    </lineage>
</organism>
<sequence>MASVKRGKATHQVALQQLIFIIYGPPKPGKETQILLLLPSCSVGVAKPHTSVIACNTNNKQFPKARGVRTALTLPLTHVEFWITVKINQELRFFFFLRKTGKVRVDTNTRHQALPAKDNDERSSNNQLQAGDTNLAAAGCLSNLFPPELFFHKRGNKRNEKEWRVLSEETARRGSKTDERARKVGEERMEQKSAKEVLTVAATGRSVVSENGLLRRGHAKTTCHYLGKQDQTT</sequence>
<comment type="caution">
    <text evidence="2">The sequence shown here is derived from an EMBL/GenBank/DDBJ whole genome shotgun (WGS) entry which is preliminary data.</text>
</comment>
<evidence type="ECO:0000313" key="2">
    <source>
        <dbReference type="EMBL" id="KAK7500992.1"/>
    </source>
</evidence>
<name>A0ABD0LNS7_9CAEN</name>
<reference evidence="2 3" key="1">
    <citation type="journal article" date="2023" name="Sci. Data">
        <title>Genome assembly of the Korean intertidal mud-creeper Batillaria attramentaria.</title>
        <authorList>
            <person name="Patra A.K."/>
            <person name="Ho P.T."/>
            <person name="Jun S."/>
            <person name="Lee S.J."/>
            <person name="Kim Y."/>
            <person name="Won Y.J."/>
        </authorList>
    </citation>
    <scope>NUCLEOTIDE SEQUENCE [LARGE SCALE GENOMIC DNA]</scope>
    <source>
        <strain evidence="2">Wonlab-2016</strain>
    </source>
</reference>
<feature type="region of interest" description="Disordered" evidence="1">
    <location>
        <begin position="167"/>
        <end position="190"/>
    </location>
</feature>
<gene>
    <name evidence="2" type="ORF">BaRGS_00007872</name>
</gene>
<dbReference type="AlphaFoldDB" id="A0ABD0LNS7"/>
<proteinExistence type="predicted"/>
<dbReference type="Proteomes" id="UP001519460">
    <property type="component" value="Unassembled WGS sequence"/>
</dbReference>
<keyword evidence="3" id="KW-1185">Reference proteome</keyword>
<protein>
    <submittedName>
        <fullName evidence="2">Uncharacterized protein</fullName>
    </submittedName>
</protein>
<dbReference type="EMBL" id="JACVVK020000034">
    <property type="protein sequence ID" value="KAK7500992.1"/>
    <property type="molecule type" value="Genomic_DNA"/>
</dbReference>
<accession>A0ABD0LNS7</accession>
<evidence type="ECO:0000256" key="1">
    <source>
        <dbReference type="SAM" id="MobiDB-lite"/>
    </source>
</evidence>
<evidence type="ECO:0000313" key="3">
    <source>
        <dbReference type="Proteomes" id="UP001519460"/>
    </source>
</evidence>